<gene>
    <name evidence="1" type="ORF">DEJ46_05470</name>
</gene>
<dbReference type="Gene3D" id="2.130.10.10">
    <property type="entry name" value="YVTN repeat-like/Quinoprotein amine dehydrogenase"/>
    <property type="match status" value="1"/>
</dbReference>
<name>A0A5P2AKR5_STRVZ</name>
<sequence length="1513" mass="163412">MIRSDVGTHLSMVKSARRHASLVGTVAVSAYAHPEEGRRQELGRPYLADVRDEFAGIAREQLGFGDHLALDRGGATRRRLGDGLADFLAHDAERKILYWTGHGVHRGPGGYFLACADSWESGRFDPERALPLTDLVDRLLRPDCETDTLLIIDACSSHDNLTAALRHALGLEQRSVNWARQHRQAGFAVIGTSGFDAQVAEGRWVKWLKEALVKPEFVAPDHARPFETSALYLPLPYLRDAVDAEAAASGLDEPAQRPGFTEVRSLPNSFLLNPHFRDGERRIYTPATLVGRKPWDETDQFGLGEDGHLRRHFAGRQRALARIVRWMDTHPQGLLAVTGLAGTGKTALLGRIALTSTSERRETLGAETDPATLPRTGTVHAALSCRGRSVHSLTTALWQVLSHFEEMEAPPSSEGPVTPEQCCRAVDTLVTRVGSLNLLFDALDEALPDQAHEIARHLLNPLAGLAGVRVVVGTRAQPRRRTTAPTDEESLLDTLDQSVGPVVLGDDEEARRSITDMALSVLDTEGSPYQGRDRTESRDTTARLIADGSHGSFLVARLAAAELARRSRAVTEQEAASWMRSGGMDLHERLTEEVRHLQGQRGAGRAHEVLRALAVLQGPGLPPGRTWLSMANALRDPDTSELTLGDLREVCGRAGGGIVTVQTARHGDSRAYTIHQLAHPSYGEFFLTGAGLSTKEAHRKVLEALRAQVTGDWSDADAYTAAYLGSHAAQAGPDELYGLFEDVDFLLRTDPDVMLPFAAALARDCDEAALYGRVAGSFGSSSFPPSPDALLARKALMRATAFVSHRDGAYRALAGTDGFLPWQEYWTDLSPEPVEWRRAAPQGGAVALSWRARTGAADPLLGDTLTAGGRGELLVLHPETGARLMTRRARGPSGERESALTEAREVGTGQHRTTVARDAGAVYFWSSGSRLPDHVYRWGGAVGALAAGERASETVVLAADGRRMWMWSWKSDLPRHGSPLTDIRHLDVDRLAALPMGSRLFVLAAGSGAELFEVQPAATGADRLLRTPTDLGTLDAPARAATAFAEPLPSGAGHGPSAERTHGEARRGWIAVADGRRIRVWRCETDPAAPLAPPTVRLVRELESPARGLAFGRHDDDLLIAGYEEVTVRVWAVGGTRREAAFQLAAPRDGAMAFEPHGRGLLAVADGPDIRMLDVASALDTGHGTRRRASNQRPAVVLAEAPHGPPLLCRTWGDRVLVSRPVPGAPAVAPVTTLTHQKLVTAVAAVHTEGGWAVVAAAERTVRMWRLSEVDLSVEARYDLRLGGDTGEQVRSLGLVVDPSSARIRLCVPDGGSVVHAQMPADGSGGWSDGKPAWVGLQCVGVDAGVMRDGTYWLATDLSDGLRLWRDGDERRATEHPLTSMREAHLTLGERYDPEDEESFPVLAWADGGVYVKDCSAGFGLAPLRLPGEVSKVTALAFAGPPERPVLLVCDERTALRVWDVTTRRWLHGQTVPWRGYTVHAVDAALDATGLVVALQGRDRCDLIRLPGPLLPG</sequence>
<protein>
    <submittedName>
        <fullName evidence="1">Peptidase C14 caspase catalytic subunit p20</fullName>
    </submittedName>
</protein>
<dbReference type="InterPro" id="IPR015943">
    <property type="entry name" value="WD40/YVTN_repeat-like_dom_sf"/>
</dbReference>
<dbReference type="SUPFAM" id="SSF52540">
    <property type="entry name" value="P-loop containing nucleoside triphosphate hydrolases"/>
    <property type="match status" value="1"/>
</dbReference>
<dbReference type="Proteomes" id="UP000324106">
    <property type="component" value="Chromosome"/>
</dbReference>
<evidence type="ECO:0000313" key="2">
    <source>
        <dbReference type="Proteomes" id="UP000324106"/>
    </source>
</evidence>
<evidence type="ECO:0000313" key="1">
    <source>
        <dbReference type="EMBL" id="QES18606.1"/>
    </source>
</evidence>
<proteinExistence type="predicted"/>
<accession>A0A5P2AKR5</accession>
<dbReference type="OrthoDB" id="218695at2"/>
<dbReference type="EMBL" id="CP029194">
    <property type="protein sequence ID" value="QES18606.1"/>
    <property type="molecule type" value="Genomic_DNA"/>
</dbReference>
<dbReference type="InterPro" id="IPR027417">
    <property type="entry name" value="P-loop_NTPase"/>
</dbReference>
<dbReference type="InterPro" id="IPR036322">
    <property type="entry name" value="WD40_repeat_dom_sf"/>
</dbReference>
<reference evidence="1 2" key="1">
    <citation type="submission" date="2018-05" db="EMBL/GenBank/DDBJ databases">
        <title>Streptomyces venezuelae.</title>
        <authorList>
            <person name="Kim W."/>
            <person name="Lee N."/>
            <person name="Cho B.-K."/>
        </authorList>
    </citation>
    <scope>NUCLEOTIDE SEQUENCE [LARGE SCALE GENOMIC DNA]</scope>
    <source>
        <strain evidence="1 2">ATCC 15068</strain>
    </source>
</reference>
<organism evidence="1 2">
    <name type="scientific">Streptomyces venezuelae</name>
    <dbReference type="NCBI Taxonomy" id="54571"/>
    <lineage>
        <taxon>Bacteria</taxon>
        <taxon>Bacillati</taxon>
        <taxon>Actinomycetota</taxon>
        <taxon>Actinomycetes</taxon>
        <taxon>Kitasatosporales</taxon>
        <taxon>Streptomycetaceae</taxon>
        <taxon>Streptomyces</taxon>
    </lineage>
</organism>
<dbReference type="SUPFAM" id="SSF50978">
    <property type="entry name" value="WD40 repeat-like"/>
    <property type="match status" value="1"/>
</dbReference>
<dbReference type="SUPFAM" id="SSF63829">
    <property type="entry name" value="Calcium-dependent phosphotriesterase"/>
    <property type="match status" value="1"/>
</dbReference>